<dbReference type="InterPro" id="IPR040040">
    <property type="entry name" value="ATG11"/>
</dbReference>
<dbReference type="GO" id="GO:0034517">
    <property type="term" value="P:ribophagy"/>
    <property type="evidence" value="ECO:0007669"/>
    <property type="project" value="TreeGrafter"/>
</dbReference>
<feature type="domain" description="Autophagy protein ATG17-like" evidence="6">
    <location>
        <begin position="153"/>
        <end position="490"/>
    </location>
</feature>
<dbReference type="PANTHER" id="PTHR13222:SF1">
    <property type="entry name" value="RB1-INDUCIBLE COILED-COIL PROTEIN 1"/>
    <property type="match status" value="1"/>
</dbReference>
<dbReference type="AlphaFoldDB" id="A0AAV8BXY2"/>
<dbReference type="GO" id="GO:0015031">
    <property type="term" value="P:protein transport"/>
    <property type="evidence" value="ECO:0007669"/>
    <property type="project" value="UniProtKB-KW"/>
</dbReference>
<keyword evidence="2" id="KW-0653">Protein transport</keyword>
<dbReference type="Pfam" id="PF10377">
    <property type="entry name" value="ATG11"/>
    <property type="match status" value="1"/>
</dbReference>
<keyword evidence="4 5" id="KW-0175">Coiled coil</keyword>
<dbReference type="Proteomes" id="UP001140206">
    <property type="component" value="Chromosome 5"/>
</dbReference>
<gene>
    <name evidence="8" type="ORF">LUZ62_082450</name>
</gene>
<dbReference type="GO" id="GO:0061709">
    <property type="term" value="P:reticulophagy"/>
    <property type="evidence" value="ECO:0007669"/>
    <property type="project" value="TreeGrafter"/>
</dbReference>
<dbReference type="InterPro" id="IPR045326">
    <property type="entry name" value="ATG17-like_dom"/>
</dbReference>
<name>A0AAV8BXY2_9POAL</name>
<accession>A0AAV8BXY2</accession>
<keyword evidence="9" id="KW-1185">Reference proteome</keyword>
<evidence type="ECO:0000256" key="3">
    <source>
        <dbReference type="ARBA" id="ARBA00023006"/>
    </source>
</evidence>
<organism evidence="8 9">
    <name type="scientific">Rhynchospora pubera</name>
    <dbReference type="NCBI Taxonomy" id="906938"/>
    <lineage>
        <taxon>Eukaryota</taxon>
        <taxon>Viridiplantae</taxon>
        <taxon>Streptophyta</taxon>
        <taxon>Embryophyta</taxon>
        <taxon>Tracheophyta</taxon>
        <taxon>Spermatophyta</taxon>
        <taxon>Magnoliopsida</taxon>
        <taxon>Liliopsida</taxon>
        <taxon>Poales</taxon>
        <taxon>Cyperaceae</taxon>
        <taxon>Cyperoideae</taxon>
        <taxon>Rhynchosporeae</taxon>
        <taxon>Rhynchospora</taxon>
    </lineage>
</organism>
<dbReference type="InterPro" id="IPR019460">
    <property type="entry name" value="Atg11_C"/>
</dbReference>
<dbReference type="GO" id="GO:1990316">
    <property type="term" value="C:Atg1/ULK1 kinase complex"/>
    <property type="evidence" value="ECO:0007669"/>
    <property type="project" value="TreeGrafter"/>
</dbReference>
<dbReference type="GO" id="GO:0034727">
    <property type="term" value="P:piecemeal microautophagy of the nucleus"/>
    <property type="evidence" value="ECO:0007669"/>
    <property type="project" value="TreeGrafter"/>
</dbReference>
<dbReference type="PANTHER" id="PTHR13222">
    <property type="entry name" value="RB1-INDUCIBLE COILED-COIL"/>
    <property type="match status" value="1"/>
</dbReference>
<keyword evidence="3" id="KW-0072">Autophagy</keyword>
<sequence>MSTGSTLTSGEDPADPGASLGRKLLVHVAENGHSFEFECDGSTTVEAIGLSIQSLTGISLTDELFLHGHNSLDLGQPLSTYKLPRDGSEVFLYNKSRLHADSPLPGPEIIDIPINPVLPPPTVTPPLETGSSDPALKALVSYEHKFRYHFQVANSIYGCTKVKFEVCKRLVRETQVQERALETARGTLEFTFRKLHFRYNEFMKGFSRQHKAHTELLANFERDLERLRRVKLPANLQRDGRRCLVDLVKEIELQKWAEACAVSHRQFEAKVLQLKLNFGELKRKVENLFEAMSANSAKDLDISVKEHQRLVNEQRSIMQVLSKDVDTAKKRVDDCSSPNLSASLRPHDAVSAVGRIYEEHEKTHLPNMYSFDEAVSSLLEKCKANKNRTNHLVHVSMQRVKLAQFSIKDTMNELHAFQEVMGHQDRDFENLKLVSGIGHAYRASLAEVVRRRSNFKLYMGLAGQLAERIAAERETEINKREGFLRSWGRYVPHDMMAQMGLFDTPSQCNINISPFDGDLLKIDLTDVERLAPLSLVGSDLGTSSNITKTEELSEIIGSDSVTIEGTSRVEVENAKLKADLASAIAEICRLNADVGFSETLENGDQFEKMLNEMKEKTEEALVLKDGYANHLQSMLNSKQEQCISYEKRIRELEQRLSERYVQGQRDTGFKVLEQMDESSSATSTFMEKLIVPARQPSKNILEGGDENMIDLFSGSGTNNNPSVDSTRNSMDASMNQIGDAQKEERLELRDDAAVVGEAGTGQEQVREEAAVMELRRDIEEKTNLLVETEEKIRVLSEEVESLRGELEHSRNLLNESQINCAHLENCLHEAREEARTHKCAAERRAAEYEALRSNALKIHSLFERLRGCITAPGVPGLADSLRSLSLSLASSKKDEGDEFQKCIKVLSDKVGFISRQSAELQERCSRTEATHSQLVRELEEKREMARSLYTKLQLEKQASKEKISFGRFEVHELAAFVRNPNGKYEAVNRTYSNYYLSDESVALFTEQMSTQPAYIIGQIVHIERCMVQSDMSGSRSVSGSRFGSNPYNLPVGSEYFVVTVALLPDTIRSSAS</sequence>
<dbReference type="GO" id="GO:0000045">
    <property type="term" value="P:autophagosome assembly"/>
    <property type="evidence" value="ECO:0007669"/>
    <property type="project" value="InterPro"/>
</dbReference>
<feature type="coiled-coil region" evidence="5">
    <location>
        <begin position="771"/>
        <end position="833"/>
    </location>
</feature>
<dbReference type="GO" id="GO:0000422">
    <property type="term" value="P:autophagy of mitochondrion"/>
    <property type="evidence" value="ECO:0007669"/>
    <property type="project" value="TreeGrafter"/>
</dbReference>
<evidence type="ECO:0000256" key="2">
    <source>
        <dbReference type="ARBA" id="ARBA00022927"/>
    </source>
</evidence>
<evidence type="ECO:0000259" key="6">
    <source>
        <dbReference type="Pfam" id="PF04108"/>
    </source>
</evidence>
<protein>
    <submittedName>
        <fullName evidence="8">Autophagy-related protein 11</fullName>
    </submittedName>
</protein>
<reference evidence="8" key="1">
    <citation type="submission" date="2022-08" db="EMBL/GenBank/DDBJ databases">
        <authorList>
            <person name="Marques A."/>
        </authorList>
    </citation>
    <scope>NUCLEOTIDE SEQUENCE</scope>
    <source>
        <strain evidence="8">RhyPub2mFocal</strain>
        <tissue evidence="8">Leaves</tissue>
    </source>
</reference>
<feature type="domain" description="Autophagy-related protein 11 C-terminal" evidence="7">
    <location>
        <begin position="926"/>
        <end position="1061"/>
    </location>
</feature>
<dbReference type="GO" id="GO:0034045">
    <property type="term" value="C:phagophore assembly site membrane"/>
    <property type="evidence" value="ECO:0007669"/>
    <property type="project" value="TreeGrafter"/>
</dbReference>
<evidence type="ECO:0000259" key="7">
    <source>
        <dbReference type="Pfam" id="PF10377"/>
    </source>
</evidence>
<dbReference type="GO" id="GO:0019901">
    <property type="term" value="F:protein kinase binding"/>
    <property type="evidence" value="ECO:0007669"/>
    <property type="project" value="TreeGrafter"/>
</dbReference>
<comment type="caution">
    <text evidence="8">The sequence shown here is derived from an EMBL/GenBank/DDBJ whole genome shotgun (WGS) entry which is preliminary data.</text>
</comment>
<dbReference type="Pfam" id="PF04108">
    <property type="entry name" value="ATG17_like"/>
    <property type="match status" value="1"/>
</dbReference>
<proteinExistence type="predicted"/>
<evidence type="ECO:0000256" key="1">
    <source>
        <dbReference type="ARBA" id="ARBA00022448"/>
    </source>
</evidence>
<dbReference type="EMBL" id="JAMFTS010000005">
    <property type="protein sequence ID" value="KAJ4748045.1"/>
    <property type="molecule type" value="Genomic_DNA"/>
</dbReference>
<keyword evidence="1" id="KW-0813">Transport</keyword>
<dbReference type="GO" id="GO:0060090">
    <property type="term" value="F:molecular adaptor activity"/>
    <property type="evidence" value="ECO:0007669"/>
    <property type="project" value="TreeGrafter"/>
</dbReference>
<evidence type="ECO:0000256" key="4">
    <source>
        <dbReference type="ARBA" id="ARBA00023054"/>
    </source>
</evidence>
<evidence type="ECO:0000313" key="9">
    <source>
        <dbReference type="Proteomes" id="UP001140206"/>
    </source>
</evidence>
<evidence type="ECO:0000256" key="5">
    <source>
        <dbReference type="SAM" id="Coils"/>
    </source>
</evidence>
<evidence type="ECO:0000313" key="8">
    <source>
        <dbReference type="EMBL" id="KAJ4748045.1"/>
    </source>
</evidence>